<dbReference type="SUPFAM" id="SSF56672">
    <property type="entry name" value="DNA/RNA polymerases"/>
    <property type="match status" value="1"/>
</dbReference>
<reference evidence="2" key="1">
    <citation type="journal article" date="2020" name="Microb. Genom.">
        <title>Genetic diversity of clinical and environmental Mucorales isolates obtained from an investigation of mucormycosis cases among solid organ transplant recipients.</title>
        <authorList>
            <person name="Nguyen M.H."/>
            <person name="Kaul D."/>
            <person name="Muto C."/>
            <person name="Cheng S.J."/>
            <person name="Richter R.A."/>
            <person name="Bruno V.M."/>
            <person name="Liu G."/>
            <person name="Beyhan S."/>
            <person name="Sundermann A.J."/>
            <person name="Mounaud S."/>
            <person name="Pasculle A.W."/>
            <person name="Nierman W.C."/>
            <person name="Driscoll E."/>
            <person name="Cumbie R."/>
            <person name="Clancy C.J."/>
            <person name="Dupont C.L."/>
        </authorList>
    </citation>
    <scope>NUCLEOTIDE SEQUENCE</scope>
    <source>
        <strain evidence="2">GL16</strain>
    </source>
</reference>
<dbReference type="OrthoDB" id="2288491at2759"/>
<dbReference type="InterPro" id="IPR043502">
    <property type="entry name" value="DNA/RNA_pol_sf"/>
</dbReference>
<protein>
    <recommendedName>
        <fullName evidence="1">Reverse transcriptase domain-containing protein</fullName>
    </recommendedName>
</protein>
<dbReference type="EMBL" id="JAANIT010002239">
    <property type="protein sequence ID" value="KAG1537061.1"/>
    <property type="molecule type" value="Genomic_DNA"/>
</dbReference>
<evidence type="ECO:0000313" key="3">
    <source>
        <dbReference type="Proteomes" id="UP000717996"/>
    </source>
</evidence>
<proteinExistence type="predicted"/>
<evidence type="ECO:0000259" key="1">
    <source>
        <dbReference type="Pfam" id="PF00078"/>
    </source>
</evidence>
<dbReference type="Proteomes" id="UP000717996">
    <property type="component" value="Unassembled WGS sequence"/>
</dbReference>
<dbReference type="PANTHER" id="PTHR31635">
    <property type="entry name" value="REVERSE TRANSCRIPTASE DOMAIN-CONTAINING PROTEIN-RELATED"/>
    <property type="match status" value="1"/>
</dbReference>
<sequence>MVLSGKEFLALNKTILHIKPKNLSWVNVVHAGHQKSSSFLAISTNNSTIQSRGVGIGQPDTNAEMGPSNLKAQATCPFLKGSVPNSIFVDITTVKDKKIFLTELTTFCQGNEHLLGSRRPDPSRISTFAYQPLAYSTSATSASLLDDVSINVHAALPSMKPYCRYCHGDHPLKDCQVRQQATICHWCNESSHIAKFCDRKIAYGASGAPNEKTRKTPIVSATEKSLTNSPNSVTSLDKNLVVSDEATVEIALTSGCNTYYSARGFSTVPVVPAAKICLHCKKEGHVRKQHRDCEFFVPLPTKLSGKFLPSNEDTEMMEYPDHSVHTTSNDLTNKNDMSIDAQGGIASEHLVALHSVIYAPVTRRDRFVFFDTLAQNRTPLLPDVSSRHLVLGDFSYTHTTHISSAVPRQAPPSWLSYIDYLFQDCVSDKDCAPQETFSRDTSRSCIDYIFGTLDLYDCKMSSNVSLIQPYWSDHFLVTSYFALWAPVHSTVLGKGQWRVYPRLASSEAFRNLVSSTITNTMISFDLSLTPQEKWDMVKSAIAQVAKSFSRRSAFNLTKSESFLHRKRARITKCLASNPELLSSLKPQLSIVESQLASQQQYHAETLALRAGIRWREQGEISVGYLKRTVSQRQTRQIMKQLVHPTTGALYSTSNETLDAAVQFYSNLYSPEPIDNLAIDDLLSVTPNSLRLSDSNQRFLTNSFTYDDFFEGPPVFLTVVVLVWMDYLMKYFTSFLFILPPKTLCSNTSASLLLKKDDLKDLKNWPPISLINADEKVFTRLLNSRIIKCAQKLVTPYQAGFLRGRFIADNVFLMKSIMEHSRLTSSDAVGLLLDQEKAYDRVHVSYLCKVLHQFGFPPSIFQTLSTLFFNTGLHINLNGFLSTPVLQHRGLRQGDPISPVLFNLAFEPLLWRILSDPHFSGFQLPKSVCSPPHIHSISSVKLLAYANDIVCFLKSPQDLTDLQHHLYLYSKTSNAKVMFNKAEALALSGSRSCYHRIWKTSLL</sequence>
<dbReference type="Pfam" id="PF00078">
    <property type="entry name" value="RVT_1"/>
    <property type="match status" value="1"/>
</dbReference>
<name>A0A9P6Y137_RHIOR</name>
<dbReference type="CDD" id="cd01650">
    <property type="entry name" value="RT_nLTR_like"/>
    <property type="match status" value="1"/>
</dbReference>
<evidence type="ECO:0000313" key="2">
    <source>
        <dbReference type="EMBL" id="KAG1537061.1"/>
    </source>
</evidence>
<dbReference type="PANTHER" id="PTHR31635:SF196">
    <property type="entry name" value="REVERSE TRANSCRIPTASE DOMAIN-CONTAINING PROTEIN-RELATED"/>
    <property type="match status" value="1"/>
</dbReference>
<gene>
    <name evidence="2" type="ORF">G6F51_010601</name>
</gene>
<feature type="domain" description="Reverse transcriptase" evidence="1">
    <location>
        <begin position="754"/>
        <end position="984"/>
    </location>
</feature>
<dbReference type="InterPro" id="IPR000477">
    <property type="entry name" value="RT_dom"/>
</dbReference>
<organism evidence="2 3">
    <name type="scientific">Rhizopus oryzae</name>
    <name type="common">Mucormycosis agent</name>
    <name type="synonym">Rhizopus arrhizus var. delemar</name>
    <dbReference type="NCBI Taxonomy" id="64495"/>
    <lineage>
        <taxon>Eukaryota</taxon>
        <taxon>Fungi</taxon>
        <taxon>Fungi incertae sedis</taxon>
        <taxon>Mucoromycota</taxon>
        <taxon>Mucoromycotina</taxon>
        <taxon>Mucoromycetes</taxon>
        <taxon>Mucorales</taxon>
        <taxon>Mucorineae</taxon>
        <taxon>Rhizopodaceae</taxon>
        <taxon>Rhizopus</taxon>
    </lineage>
</organism>
<dbReference type="AlphaFoldDB" id="A0A9P6Y137"/>
<accession>A0A9P6Y137</accession>
<comment type="caution">
    <text evidence="2">The sequence shown here is derived from an EMBL/GenBank/DDBJ whole genome shotgun (WGS) entry which is preliminary data.</text>
</comment>